<comment type="caution">
    <text evidence="1">The sequence shown here is derived from an EMBL/GenBank/DDBJ whole genome shotgun (WGS) entry which is preliminary data.</text>
</comment>
<accession>A0A9D9N4I4</accession>
<name>A0A9D9N4I4_9BACT</name>
<proteinExistence type="predicted"/>
<reference evidence="1" key="1">
    <citation type="submission" date="2020-10" db="EMBL/GenBank/DDBJ databases">
        <authorList>
            <person name="Gilroy R."/>
        </authorList>
    </citation>
    <scope>NUCLEOTIDE SEQUENCE</scope>
    <source>
        <strain evidence="1">G3-3990</strain>
    </source>
</reference>
<evidence type="ECO:0000313" key="2">
    <source>
        <dbReference type="Proteomes" id="UP000823641"/>
    </source>
</evidence>
<dbReference type="AlphaFoldDB" id="A0A9D9N4I4"/>
<sequence length="62" mass="7456">MMEILQKLSLKECKTFKKLEEITDIASLPKEEQIMHEECIKAYRNYLETKGYAIEELETDWE</sequence>
<organism evidence="1 2">
    <name type="scientific">Candidatus Gallipaludibacter merdavium</name>
    <dbReference type="NCBI Taxonomy" id="2840839"/>
    <lineage>
        <taxon>Bacteria</taxon>
        <taxon>Pseudomonadati</taxon>
        <taxon>Bacteroidota</taxon>
        <taxon>Bacteroidia</taxon>
        <taxon>Bacteroidales</taxon>
        <taxon>Candidatus Gallipaludibacter</taxon>
    </lineage>
</organism>
<gene>
    <name evidence="1" type="ORF">IAA73_06200</name>
</gene>
<reference evidence="1" key="2">
    <citation type="journal article" date="2021" name="PeerJ">
        <title>Extensive microbial diversity within the chicken gut microbiome revealed by metagenomics and culture.</title>
        <authorList>
            <person name="Gilroy R."/>
            <person name="Ravi A."/>
            <person name="Getino M."/>
            <person name="Pursley I."/>
            <person name="Horton D.L."/>
            <person name="Alikhan N.F."/>
            <person name="Baker D."/>
            <person name="Gharbi K."/>
            <person name="Hall N."/>
            <person name="Watson M."/>
            <person name="Adriaenssens E.M."/>
            <person name="Foster-Nyarko E."/>
            <person name="Jarju S."/>
            <person name="Secka A."/>
            <person name="Antonio M."/>
            <person name="Oren A."/>
            <person name="Chaudhuri R.R."/>
            <person name="La Ragione R."/>
            <person name="Hildebrand F."/>
            <person name="Pallen M.J."/>
        </authorList>
    </citation>
    <scope>NUCLEOTIDE SEQUENCE</scope>
    <source>
        <strain evidence="1">G3-3990</strain>
    </source>
</reference>
<protein>
    <submittedName>
        <fullName evidence="1">Uncharacterized protein</fullName>
    </submittedName>
</protein>
<dbReference type="EMBL" id="JADIMG010000063">
    <property type="protein sequence ID" value="MBO8459905.1"/>
    <property type="molecule type" value="Genomic_DNA"/>
</dbReference>
<dbReference type="Proteomes" id="UP000823641">
    <property type="component" value="Unassembled WGS sequence"/>
</dbReference>
<evidence type="ECO:0000313" key="1">
    <source>
        <dbReference type="EMBL" id="MBO8459905.1"/>
    </source>
</evidence>